<dbReference type="InterPro" id="IPR055401">
    <property type="entry name" value="CEMIP_beta-hel_dom"/>
</dbReference>
<evidence type="ECO:0000256" key="11">
    <source>
        <dbReference type="ARBA" id="ARBA00023273"/>
    </source>
</evidence>
<dbReference type="SUPFAM" id="SSF56988">
    <property type="entry name" value="Anthrax protective antigen"/>
    <property type="match status" value="1"/>
</dbReference>
<feature type="chain" id="PRO_5012214625" description="Fibrocystin-L" evidence="14">
    <location>
        <begin position="26"/>
        <end position="4493"/>
    </location>
</feature>
<evidence type="ECO:0000256" key="3">
    <source>
        <dbReference type="ARBA" id="ARBA00004316"/>
    </source>
</evidence>
<dbReference type="Gene3D" id="3.90.182.10">
    <property type="entry name" value="Toxin - Anthrax Protective Antigen,domain 1"/>
    <property type="match status" value="1"/>
</dbReference>
<dbReference type="InterPro" id="IPR037524">
    <property type="entry name" value="PA14/GLEYA"/>
</dbReference>
<dbReference type="CDD" id="cd00102">
    <property type="entry name" value="IPT"/>
    <property type="match status" value="2"/>
</dbReference>
<evidence type="ECO:0000256" key="5">
    <source>
        <dbReference type="ARBA" id="ARBA00022692"/>
    </source>
</evidence>
<dbReference type="SUPFAM" id="SSF81296">
    <property type="entry name" value="E set domains"/>
    <property type="match status" value="13"/>
</dbReference>
<feature type="signal peptide" evidence="14">
    <location>
        <begin position="1"/>
        <end position="25"/>
    </location>
</feature>
<dbReference type="InterPro" id="IPR052387">
    <property type="entry name" value="Fibrocystin"/>
</dbReference>
<dbReference type="Gene3D" id="2.60.40.10">
    <property type="entry name" value="Immunoglobulins"/>
    <property type="match status" value="14"/>
</dbReference>
<keyword evidence="6 14" id="KW-0732">Signal</keyword>
<keyword evidence="9 13" id="KW-0472">Membrane</keyword>
<keyword evidence="8 13" id="KW-1133">Transmembrane helix</keyword>
<feature type="compositionally biased region" description="Pro residues" evidence="12">
    <location>
        <begin position="4221"/>
        <end position="4232"/>
    </location>
</feature>
<dbReference type="Pfam" id="PF24606">
    <property type="entry name" value="CEMIP_beta-hel"/>
    <property type="match status" value="2"/>
</dbReference>
<dbReference type="SMART" id="SM01225">
    <property type="entry name" value="G8"/>
    <property type="match status" value="2"/>
</dbReference>
<dbReference type="OrthoDB" id="120976at2759"/>
<dbReference type="GO" id="GO:0042995">
    <property type="term" value="C:cell projection"/>
    <property type="evidence" value="ECO:0007669"/>
    <property type="project" value="UniProtKB-SubCell"/>
</dbReference>
<feature type="region of interest" description="Disordered" evidence="12">
    <location>
        <begin position="4191"/>
        <end position="4468"/>
    </location>
</feature>
<keyword evidence="18" id="KW-1185">Reference proteome</keyword>
<evidence type="ECO:0000256" key="8">
    <source>
        <dbReference type="ARBA" id="ARBA00022989"/>
    </source>
</evidence>
<dbReference type="SMART" id="SM00429">
    <property type="entry name" value="IPT"/>
    <property type="match status" value="14"/>
</dbReference>
<feature type="region of interest" description="Disordered" evidence="12">
    <location>
        <begin position="4037"/>
        <end position="4056"/>
    </location>
</feature>
<dbReference type="CDD" id="cd00603">
    <property type="entry name" value="IPT_PCSR"/>
    <property type="match status" value="11"/>
</dbReference>
<evidence type="ECO:0000256" key="7">
    <source>
        <dbReference type="ARBA" id="ARBA00022737"/>
    </source>
</evidence>
<dbReference type="EMBL" id="DF237508">
    <property type="protein sequence ID" value="GAQ89759.1"/>
    <property type="molecule type" value="Genomic_DNA"/>
</dbReference>
<evidence type="ECO:0000256" key="14">
    <source>
        <dbReference type="SAM" id="SignalP"/>
    </source>
</evidence>
<evidence type="ECO:0000313" key="17">
    <source>
        <dbReference type="EMBL" id="GAQ89759.1"/>
    </source>
</evidence>
<keyword evidence="10" id="KW-0325">Glycoprotein</keyword>
<organism evidence="17 18">
    <name type="scientific">Klebsormidium nitens</name>
    <name type="common">Green alga</name>
    <name type="synonym">Ulothrix nitens</name>
    <dbReference type="NCBI Taxonomy" id="105231"/>
    <lineage>
        <taxon>Eukaryota</taxon>
        <taxon>Viridiplantae</taxon>
        <taxon>Streptophyta</taxon>
        <taxon>Klebsormidiophyceae</taxon>
        <taxon>Klebsormidiales</taxon>
        <taxon>Klebsormidiaceae</taxon>
        <taxon>Klebsormidium</taxon>
    </lineage>
</organism>
<feature type="compositionally biased region" description="Low complexity" evidence="12">
    <location>
        <begin position="4273"/>
        <end position="4282"/>
    </location>
</feature>
<evidence type="ECO:0000259" key="16">
    <source>
        <dbReference type="PROSITE" id="PS51820"/>
    </source>
</evidence>
<protein>
    <recommendedName>
        <fullName evidence="19">Fibrocystin-L</fullName>
    </recommendedName>
</protein>
<feature type="transmembrane region" description="Helical" evidence="13">
    <location>
        <begin position="4153"/>
        <end position="4177"/>
    </location>
</feature>
<feature type="domain" description="PA14" evidence="16">
    <location>
        <begin position="1528"/>
        <end position="1677"/>
    </location>
</feature>
<dbReference type="InterPro" id="IPR011050">
    <property type="entry name" value="Pectin_lyase_fold/virulence"/>
</dbReference>
<feature type="domain" description="G8" evidence="15">
    <location>
        <begin position="3134"/>
        <end position="3260"/>
    </location>
</feature>
<dbReference type="Pfam" id="PF01833">
    <property type="entry name" value="TIG"/>
    <property type="match status" value="14"/>
</dbReference>
<dbReference type="GO" id="GO:0005886">
    <property type="term" value="C:plasma membrane"/>
    <property type="evidence" value="ECO:0007669"/>
    <property type="project" value="UniProtKB-SubCell"/>
</dbReference>
<keyword evidence="4" id="KW-1003">Cell membrane</keyword>
<sequence>MASQLSPLYFALVLLFNLYITETDGEMVMEVPSAPVITSIVPTIGSVSGGTLLYIYGSGFSADQYMGGNAVFIEDTPCDVISYYSNTQQVVCRTRAQVPISAPSPVTIIVDGLPARSTTFCCFQYRPEATPVVSEVSPVAGPVGTRLTLSGTYFSALVDEFEKITVGDSLCSMDTANADSFGPYQVSCSLAPFSQPAASQNVTLSILRPGWINGYAKPDRQTYYVDPLERPYNFQLHPDVLSVTPSSGGLAGGVNVTITGTGFSLDPSLNKVIVGGTACVVQTSSSTEIVCLTGPSKAAPAFQSGQLFPGARGAVWEYWLGVNKTQAGMNALTQKPAYVSGIPDGDQLMTGLMEAPTTQMGNYGQRLRAFFLPPRSTYYQFYFASDVLGELWLSTADGNASAVTKIASLSYPTNRRNWGGPVMAPVFLNASARYFLEARGIAGASANSLSVGVRVSSDRPRPGSILEIQHIYTSVQQYGEIQTLSLSSLPPVAETQSIALSNKLSLLLNASALGYAPDTVGFTLTLKASQTPALALDATAAEVGTALEALPGVNSSVNVTVRHDPYGAVRTWDVTFAGMPGVAVTPLAVTIVLGASFAGRSPSDDDGNFYGIEYGDLFAGASEAAGFRSARATDELGFAGLSSLQYADLDRTGGFGFEALEQDPADLFRLAGFSEGLEGGLGVSDVRAEVRPRRLADATPFLSAAGYFTVSEKVKGKGTLGGFFTLSMNGSDVTSKFLSVNASVSDIQAAIIASAQPVLGKASASITVTRSLTTALSTQWNVSFPFQTSPVPLLTVDSTYLSGNGASGGAFRSRPGSGPLGGAFGVGFGNGTVTTFRALPVISDGVQAREILESLPAIKPGDVDVSVDWSPNAYYGYGWRITFQGNLAGQQPLLVVNSSRLTGPGASARVVEEQQGSFDQWMRPIPGDYLREPVPVPQSVSVSVDGIIGSCSDPAYCAFTYSVALTPNISSVSPTNGTIGDTITISGQGFSPLPSNNTVLVGGVRAQVTSSSGAQIQAKLAPGGAAGWTRVVVIVDGKGYAADSAAGVSTFRLRILQLASFWPPTVSTQGGTLVTLTGSGFDPLNVTRNAVTICGATCPLVNVTTSSQTLTCVAPRAAAGQCSVLVSVDLGSGQTDSVSLSGMTYVSTGVPSVESVNPARIAATGGGLILIQGQDLAGSVVTLRDLAFGRVADCGIVSANGTQVTCKAQGAAAGAYRVLVTSAGNVTAISGSTVEVALEITSVIPSAGTLAGGSVLTITGFGFPVTNVSTSVTVVTIQVPFSTTFPNGVILCDVATSDLTQVTCVTRAHCAADANADDPTGTDCNFRESLRGSVTVSVCPEGADADTCWADVRTPQSICKQGGNCTFSYSAAESPVITRVFPRTGTISGSITVTGTGITNDTTVAVGGLVCNTTTVSYVDSNGYPSASPDPQGLVFITCRVPGLPVGKYPVSAKVPGIGFAVGMFTYTYAANVSAAGPLSGSLEGGQVLTLQGIGFNDTNPEENRVFLGPLSCAVTTVTASEIQCVAPQMLGLVAQYFYYGVPMGQGVPSLVSRTPDVVRTESVISYAGGYAAWPGLDLRFAMRFAARFAGFIAVPTTGNYTFFLTSDDGSLLYLNEVLVVNNDFNHGMLEVPGSAYLYAGDYVPFRVDYFQGDGGLGLELRWQGPGISKQIVPASAYVIVPPETPVGIEVQVNGLPATVNGYSFTYSAAATPLVTSVSPVNLNGSANITLTGQNLQNANAFANVTVLIGGPKSLAQATCQILAWNTSAITCTAPVLPAGSYPIQVNVDGMGYASGLRGLTLSYALAVTSVSPANGSVYGGTVLTVQGLGFSANSGDYLVSIGGLSCKVLSSSAQQLRCVTQPGSAQQLNCKLQIGLTSTVLPKAFSYLTSLTPAVSSVNPAQIPPATSTLVTLTGTLFTQTNAVSDLSNFSDVTSVLIGQAPCPLTFANGTAATCNAPALPAGTYPVFVNSVGLGLSSGTPTLSVPLTVTSVQPTKGGLAGGLVMTISGTGFSSNITDYSIVIGGARCLVLTSSVTGVSCLTGAAAAGMRPIQVSMGAYYFNNTAFGAFEYRLDLTPQLAAVSPTRGSTAGGTLVTLSGSGFGAAPSNVTVTIADVTCAVQASGFSDAQFTCLTGAHNLSSAGPLTVFVNGKGFAAVGGANSSQTTVTYQYVDLWSRNSTWGGTAPPVAGDSVLLPAGQTVLLDVSPPLLNLLIVEGSLLFDDSSPDEVHLSASYIMVRGGKVQIGTEAKPFAGRARITLRCHRNCPEIPVYGAKVLGNRHGTLEIHGQPKSPPWTRLAVTALRGTNQLVLQEPTNWRVNDTIMVTSSSFDARDAETAVVTAVANNGSVLTLDRRLANQHNGEYRVFDGHVVDMRAEVAVLSRNVVFEGANNPEDGPWEMNMYGAHIMVHSPGDDSAVARLANVEVRNAGQAFRLGRYPIHFHMIGRVTQSYVRNCSVHDTFNRAIAIHGVNNLEVSNNVAFNNMGHAFFIEDGIEQNNAIFGNLGALTRKSFSLLQTDTTPATFWVTNPNNFLVGNTAAGSEGYGYWYNPEDHPTGPSYTTNVCPKRTPLGAFRDNTAHSNNKYGLRIFPEYYPLTQPCNYYSPPATAVFQNFTSYSNGMKGSIATQVGVLYFEDFKLVDNGGGPEASIVAGKDHAGGIEIAQVWSVPSNPARINRALIVAKSDPNAAWPSGRDLRGVLTQTVSSALRVNNVTFVNFKYNNTYALEPCAKCKFQQGGWSTYFSSLRFVNSPNLVRWLYVHEGVFVDTDGSLTGAADASMVADDGLLDPSECGRLPGVVGGQVADPSDWRTAGGSSEARRMGQEAERPASFAVKGRDAFLFPDVLEHCQYFRTTKCGSVPCAFAQTVTDLIPFKLPPGGRTELLPGVSGNAVTRAQTPGVFRGSLSSLSLRYNQTQSCAVIQATAHTHSSVSAQVCAPGLVFRRIALNRHTPDQGTNSIFYAPLLVSGINATSGTNGTSGTSRVPFSKENNIGYQFAAISGRDYRVSWDLPYRVDPSGFQLHPETARAADWVFLHSKQMVTPDHFYVQALPGSANVPALDRPPLPLSADPHGSHYFNKTVHYITNDTTHTILLVGNTSTDLQMNRYMCPDAGCPLPRRLADYRNGTLFWSDPLTWGNGTAPGTPPADGDDVTVPLGWFLVLDVDSPRLKSLTIEGTMVFAPLDLKLTSGSIFINGGELLIGNSTNPYTNSAVITLTGDRFSPELAFTDALNFGAKSIAVLGTFSVHGAPRARTWTKLARSIQPGDTQIVLANPVDWLVGDQIVLTPTRWDPAEAEVLTVNGVVNGGLTVLLQTRARYPHFGDLVPLVNGTRQLDVRGEVGLLTHNVVIQGEVPPPELDAPENNRFGCRVVVSAYAGYNGTLQLENVEFRHCGQAGLDRNVIDFLYAGDVTGSYVRTSSMRDSFNNALNIRGTNGFEFRSNVVYYNFDSSSVVLLSGSNNTIARNLALGNTKVMKSPHDMHLPATYEIWAPRNSVTGNVAAGSERLGFRVIADSCNGTADFAGNTAHTSLIGLYLHQGSDGKVARTCTAVRKFQAWRNWDFGILAPNVASDVEIADVTLSDNRHGVTVNKQSSMQQEGHVYISDSLVVGESARTKCADPPHSNPSGSSYAASDPNIGIVGVTFALSFSIGPPKPWDIQLMYTTVRGRALLSNVTFANFPGVDACGRTSTAISNNRQIQDAFPLHDLQRIAFDNVPRGAQLYFYRPDPGWRNPSDCVDMDCDGALHIMIKDLDGSFMGVPGGSIVGHYDAPRAPIQQGTAVYSPQCVLNTVWAGYECQPFNQRMFVIESRDSDTETRRIAPVLLGNSGVVDVMTGCADHGWCFGYTCQKRLSTFWTSVGSGRTYELNFTGTPPRNLRLHFPYVPATEELLVKINYFEPNRLYVYLEGTGRINPVTSPPQLGVNAAHGSYYWDQPSSIMWVLLRGGGVSPEIRTEPVIMVSSTLAMNIADFFENNFVSNLAFVLGIDTTRIKVVSIKAGSVLVDWEIHDDPANFNQALPEPSFDPLNYANPNDTFYFTNGTTPGAPSPNPQTPGAPAAAAGAGMAAILSAFQAASTNGTLQAVLKVPIKSKATYSAADGVSADVKTPVLTPDAPPPGAPGPGAPGPQPPPPPPPQPTSAPSPFTSVASVVANSKLAAIIGGVVGAAAAFLLILGVYGFYRMYTARRVAVAPLEPPNPPPADGASAQEKPAEAQPAVKGSSDPVPAPKPAVPPESPRGKLTPREEPKPSSPRPASETPVIGAATSSHVSADVTRPAAAVVAAAAARPKKSSDTKAADVTAASGRTSPYLAPLVRRGGKPAPDPTELLVTVQQQKLDSPRGGEQTPKSPPTLEPESISSAPLVREVPTGTPAKPGLAPKPTFKQSDKFSEKLSEMDRTISRKKEAEAESGAAQRKGGSAKGVQEDQMSQLVRGKFPEANPSFVPSPDVPFDDDALEETEKNKRKQKKVLTRTGSALSELVEAKFAEEPSEAIITVNM</sequence>
<accession>A0A1Y1IK26</accession>
<dbReference type="OMA" id="RSFPQKM"/>
<evidence type="ECO:0000256" key="13">
    <source>
        <dbReference type="SAM" id="Phobius"/>
    </source>
</evidence>
<keyword evidence="5 13" id="KW-0812">Transmembrane</keyword>
<dbReference type="InterPro" id="IPR014756">
    <property type="entry name" value="Ig_E-set"/>
</dbReference>
<dbReference type="STRING" id="105231.A0A1Y1IK26"/>
<dbReference type="PROSITE" id="PS51484">
    <property type="entry name" value="G8"/>
    <property type="match status" value="2"/>
</dbReference>
<gene>
    <name evidence="17" type="ORF">KFL_005590010</name>
</gene>
<comment type="subcellular location">
    <subcellularLocation>
        <location evidence="2">Cell membrane</location>
    </subcellularLocation>
    <subcellularLocation>
        <location evidence="3">Cell projection</location>
    </subcellularLocation>
    <subcellularLocation>
        <location evidence="1">Membrane</location>
        <topology evidence="1">Single-pass membrane protein</topology>
    </subcellularLocation>
</comment>
<feature type="compositionally biased region" description="Basic and acidic residues" evidence="12">
    <location>
        <begin position="4380"/>
        <end position="4402"/>
    </location>
</feature>
<dbReference type="InterPro" id="IPR019316">
    <property type="entry name" value="G8_domain"/>
</dbReference>
<evidence type="ECO:0000256" key="6">
    <source>
        <dbReference type="ARBA" id="ARBA00022729"/>
    </source>
</evidence>
<keyword evidence="7" id="KW-0677">Repeat</keyword>
<dbReference type="SMART" id="SM00710">
    <property type="entry name" value="PbH1"/>
    <property type="match status" value="9"/>
</dbReference>
<name>A0A1Y1IK26_KLENI</name>
<feature type="domain" description="G8" evidence="15">
    <location>
        <begin position="2180"/>
        <end position="2301"/>
    </location>
</feature>
<keyword evidence="11" id="KW-0966">Cell projection</keyword>
<reference evidence="17 18" key="1">
    <citation type="journal article" date="2014" name="Nat. Commun.">
        <title>Klebsormidium flaccidum genome reveals primary factors for plant terrestrial adaptation.</title>
        <authorList>
            <person name="Hori K."/>
            <person name="Maruyama F."/>
            <person name="Fujisawa T."/>
            <person name="Togashi T."/>
            <person name="Yamamoto N."/>
            <person name="Seo M."/>
            <person name="Sato S."/>
            <person name="Yamada T."/>
            <person name="Mori H."/>
            <person name="Tajima N."/>
            <person name="Moriyama T."/>
            <person name="Ikeuchi M."/>
            <person name="Watanabe M."/>
            <person name="Wada H."/>
            <person name="Kobayashi K."/>
            <person name="Saito M."/>
            <person name="Masuda T."/>
            <person name="Sasaki-Sekimoto Y."/>
            <person name="Mashiguchi K."/>
            <person name="Awai K."/>
            <person name="Shimojima M."/>
            <person name="Masuda S."/>
            <person name="Iwai M."/>
            <person name="Nobusawa T."/>
            <person name="Narise T."/>
            <person name="Kondo S."/>
            <person name="Saito H."/>
            <person name="Sato R."/>
            <person name="Murakawa M."/>
            <person name="Ihara Y."/>
            <person name="Oshima-Yamada Y."/>
            <person name="Ohtaka K."/>
            <person name="Satoh M."/>
            <person name="Sonobe K."/>
            <person name="Ishii M."/>
            <person name="Ohtani R."/>
            <person name="Kanamori-Sato M."/>
            <person name="Honoki R."/>
            <person name="Miyazaki D."/>
            <person name="Mochizuki H."/>
            <person name="Umetsu J."/>
            <person name="Higashi K."/>
            <person name="Shibata D."/>
            <person name="Kamiya Y."/>
            <person name="Sato N."/>
            <person name="Nakamura Y."/>
            <person name="Tabata S."/>
            <person name="Ida S."/>
            <person name="Kurokawa K."/>
            <person name="Ohta H."/>
        </authorList>
    </citation>
    <scope>NUCLEOTIDE SEQUENCE [LARGE SCALE GENOMIC DNA]</scope>
    <source>
        <strain evidence="17 18">NIES-2285</strain>
    </source>
</reference>
<dbReference type="SMART" id="SM00758">
    <property type="entry name" value="PA14"/>
    <property type="match status" value="1"/>
</dbReference>
<feature type="domain" description="PA14" evidence="16">
    <location>
        <begin position="309"/>
        <end position="472"/>
    </location>
</feature>
<dbReference type="Proteomes" id="UP000054558">
    <property type="component" value="Unassembled WGS sequence"/>
</dbReference>
<dbReference type="InterPro" id="IPR011658">
    <property type="entry name" value="PA14_dom"/>
</dbReference>
<dbReference type="Pfam" id="PF10162">
    <property type="entry name" value="G8"/>
    <property type="match status" value="2"/>
</dbReference>
<dbReference type="InterPro" id="IPR013783">
    <property type="entry name" value="Ig-like_fold"/>
</dbReference>
<dbReference type="InterPro" id="IPR002909">
    <property type="entry name" value="IPT_dom"/>
</dbReference>
<evidence type="ECO:0000259" key="15">
    <source>
        <dbReference type="PROSITE" id="PS51484"/>
    </source>
</evidence>
<evidence type="ECO:0000256" key="12">
    <source>
        <dbReference type="SAM" id="MobiDB-lite"/>
    </source>
</evidence>
<dbReference type="InterPro" id="IPR006626">
    <property type="entry name" value="PbH1"/>
</dbReference>
<evidence type="ECO:0008006" key="19">
    <source>
        <dbReference type="Google" id="ProtNLM"/>
    </source>
</evidence>
<dbReference type="Pfam" id="PF07691">
    <property type="entry name" value="PA14"/>
    <property type="match status" value="1"/>
</dbReference>
<dbReference type="PROSITE" id="PS51820">
    <property type="entry name" value="PA14"/>
    <property type="match status" value="2"/>
</dbReference>
<evidence type="ECO:0000256" key="4">
    <source>
        <dbReference type="ARBA" id="ARBA00022475"/>
    </source>
</evidence>
<evidence type="ECO:0000256" key="1">
    <source>
        <dbReference type="ARBA" id="ARBA00004167"/>
    </source>
</evidence>
<evidence type="ECO:0000313" key="18">
    <source>
        <dbReference type="Proteomes" id="UP000054558"/>
    </source>
</evidence>
<dbReference type="PANTHER" id="PTHR46769">
    <property type="entry name" value="POLYCYSTIC KIDNEY AND HEPATIC DISEASE 1 (AUTOSOMAL RECESSIVE)-LIKE 1"/>
    <property type="match status" value="1"/>
</dbReference>
<feature type="region of interest" description="Disordered" evidence="12">
    <location>
        <begin position="4103"/>
        <end position="4140"/>
    </location>
</feature>
<dbReference type="PANTHER" id="PTHR46769:SF2">
    <property type="entry name" value="FIBROCYSTIN-L ISOFORM 2 PRECURSOR-RELATED"/>
    <property type="match status" value="1"/>
</dbReference>
<proteinExistence type="predicted"/>
<evidence type="ECO:0000256" key="9">
    <source>
        <dbReference type="ARBA" id="ARBA00023136"/>
    </source>
</evidence>
<dbReference type="Gene3D" id="2.160.20.10">
    <property type="entry name" value="Single-stranded right-handed beta-helix, Pectin lyase-like"/>
    <property type="match status" value="2"/>
</dbReference>
<feature type="compositionally biased region" description="Pro residues" evidence="12">
    <location>
        <begin position="4110"/>
        <end position="4137"/>
    </location>
</feature>
<dbReference type="InterPro" id="IPR012334">
    <property type="entry name" value="Pectin_lyas_fold"/>
</dbReference>
<evidence type="ECO:0000256" key="2">
    <source>
        <dbReference type="ARBA" id="ARBA00004236"/>
    </source>
</evidence>
<dbReference type="SUPFAM" id="SSF51126">
    <property type="entry name" value="Pectin lyase-like"/>
    <property type="match status" value="2"/>
</dbReference>
<evidence type="ECO:0000256" key="10">
    <source>
        <dbReference type="ARBA" id="ARBA00023180"/>
    </source>
</evidence>